<accession>A0A0B6TQN6</accession>
<evidence type="ECO:0000313" key="8">
    <source>
        <dbReference type="EMBL" id="AJK68584.1"/>
    </source>
</evidence>
<keyword evidence="5 6" id="KW-0472">Membrane</keyword>
<keyword evidence="2" id="KW-1003">Cell membrane</keyword>
<name>A0A0B6TQN6_9CORY</name>
<keyword evidence="3 6" id="KW-0812">Transmembrane</keyword>
<feature type="domain" description="Phage shock protein PspC N-terminal" evidence="7">
    <location>
        <begin position="11"/>
        <end position="67"/>
    </location>
</feature>
<keyword evidence="4 6" id="KW-1133">Transmembrane helix</keyword>
<evidence type="ECO:0000256" key="5">
    <source>
        <dbReference type="ARBA" id="ARBA00023136"/>
    </source>
</evidence>
<organism evidence="8 9">
    <name type="scientific">Corynebacterium marinum DSM 44953</name>
    <dbReference type="NCBI Taxonomy" id="1224162"/>
    <lineage>
        <taxon>Bacteria</taxon>
        <taxon>Bacillati</taxon>
        <taxon>Actinomycetota</taxon>
        <taxon>Actinomycetes</taxon>
        <taxon>Mycobacteriales</taxon>
        <taxon>Corynebacteriaceae</taxon>
        <taxon>Corynebacterium</taxon>
    </lineage>
</organism>
<dbReference type="InterPro" id="IPR007168">
    <property type="entry name" value="Phageshock_PspC_N"/>
</dbReference>
<reference evidence="8 9" key="1">
    <citation type="submission" date="2014-05" db="EMBL/GenBank/DDBJ databases">
        <title>Complete genome sequence of Corynebacterium marinum DSM 44953.</title>
        <authorList>
            <person name="Schaffert L."/>
            <person name="Albersmeier A."/>
            <person name="Kalinowski J."/>
            <person name="Ruckert C."/>
        </authorList>
    </citation>
    <scope>NUCLEOTIDE SEQUENCE [LARGE SCALE GENOMIC DNA]</scope>
    <source>
        <strain evidence="8 9">DSM 44953</strain>
    </source>
</reference>
<dbReference type="EMBL" id="CP007790">
    <property type="protein sequence ID" value="AJK68584.1"/>
    <property type="molecule type" value="Genomic_DNA"/>
</dbReference>
<dbReference type="RefSeq" id="WP_042621192.1">
    <property type="nucleotide sequence ID" value="NZ_CP007790.1"/>
</dbReference>
<dbReference type="Proteomes" id="UP000031928">
    <property type="component" value="Chromosome"/>
</dbReference>
<dbReference type="STRING" id="1224162.B840_04825"/>
<evidence type="ECO:0000256" key="2">
    <source>
        <dbReference type="ARBA" id="ARBA00022475"/>
    </source>
</evidence>
<dbReference type="PANTHER" id="PTHR33885:SF3">
    <property type="entry name" value="PHAGE SHOCK PROTEIN C"/>
    <property type="match status" value="1"/>
</dbReference>
<protein>
    <recommendedName>
        <fullName evidence="7">Phage shock protein PspC N-terminal domain-containing protein</fullName>
    </recommendedName>
</protein>
<dbReference type="HOGENOM" id="CLU_143433_5_0_11"/>
<dbReference type="Pfam" id="PF04024">
    <property type="entry name" value="PspC"/>
    <property type="match status" value="1"/>
</dbReference>
<feature type="transmembrane region" description="Helical" evidence="6">
    <location>
        <begin position="42"/>
        <end position="65"/>
    </location>
</feature>
<keyword evidence="9" id="KW-1185">Reference proteome</keyword>
<proteinExistence type="predicted"/>
<dbReference type="OrthoDB" id="7359894at2"/>
<evidence type="ECO:0000259" key="7">
    <source>
        <dbReference type="Pfam" id="PF04024"/>
    </source>
</evidence>
<evidence type="ECO:0000256" key="6">
    <source>
        <dbReference type="SAM" id="Phobius"/>
    </source>
</evidence>
<dbReference type="KEGG" id="cmq:B840_04825"/>
<gene>
    <name evidence="8" type="ORF">B840_04825</name>
</gene>
<dbReference type="PANTHER" id="PTHR33885">
    <property type="entry name" value="PHAGE SHOCK PROTEIN C"/>
    <property type="match status" value="1"/>
</dbReference>
<dbReference type="AlphaFoldDB" id="A0A0B6TQN6"/>
<sequence length="68" mass="7699">MTDFNPPMSQRRLHRSLTDRYVAGVLGGIAETYGWNPTLVRLIFVASFLLPGPQFLAYIIAWFIMPNG</sequence>
<dbReference type="InterPro" id="IPR052027">
    <property type="entry name" value="PspC"/>
</dbReference>
<comment type="subcellular location">
    <subcellularLocation>
        <location evidence="1">Cell membrane</location>
        <topology evidence="1">Single-pass membrane protein</topology>
    </subcellularLocation>
</comment>
<dbReference type="GO" id="GO:0005886">
    <property type="term" value="C:plasma membrane"/>
    <property type="evidence" value="ECO:0007669"/>
    <property type="project" value="UniProtKB-SubCell"/>
</dbReference>
<evidence type="ECO:0000256" key="3">
    <source>
        <dbReference type="ARBA" id="ARBA00022692"/>
    </source>
</evidence>
<evidence type="ECO:0000256" key="4">
    <source>
        <dbReference type="ARBA" id="ARBA00022989"/>
    </source>
</evidence>
<evidence type="ECO:0000313" key="9">
    <source>
        <dbReference type="Proteomes" id="UP000031928"/>
    </source>
</evidence>
<evidence type="ECO:0000256" key="1">
    <source>
        <dbReference type="ARBA" id="ARBA00004162"/>
    </source>
</evidence>